<keyword evidence="7" id="KW-1185">Reference proteome</keyword>
<dbReference type="InterPro" id="IPR010343">
    <property type="entry name" value="ArAE_1"/>
</dbReference>
<organism evidence="6 7">
    <name type="scientific">Vagococcus zengguangii</name>
    <dbReference type="NCBI Taxonomy" id="2571750"/>
    <lineage>
        <taxon>Bacteria</taxon>
        <taxon>Bacillati</taxon>
        <taxon>Bacillota</taxon>
        <taxon>Bacilli</taxon>
        <taxon>Lactobacillales</taxon>
        <taxon>Enterococcaceae</taxon>
        <taxon>Vagococcus</taxon>
    </lineage>
</organism>
<dbReference type="PANTHER" id="PTHR30509:SF9">
    <property type="entry name" value="MULTIDRUG RESISTANCE PROTEIN MDTO"/>
    <property type="match status" value="1"/>
</dbReference>
<keyword evidence="4" id="KW-1133">Transmembrane helix</keyword>
<keyword evidence="5" id="KW-0472">Membrane</keyword>
<evidence type="ECO:0000256" key="4">
    <source>
        <dbReference type="ARBA" id="ARBA00022989"/>
    </source>
</evidence>
<comment type="subcellular location">
    <subcellularLocation>
        <location evidence="1">Cell membrane</location>
        <topology evidence="1">Multi-pass membrane protein</topology>
    </subcellularLocation>
</comment>
<evidence type="ECO:0000256" key="2">
    <source>
        <dbReference type="ARBA" id="ARBA00022475"/>
    </source>
</evidence>
<dbReference type="OrthoDB" id="1653617at2"/>
<dbReference type="PANTHER" id="PTHR30509">
    <property type="entry name" value="P-HYDROXYBENZOIC ACID EFFLUX PUMP SUBUNIT-RELATED"/>
    <property type="match status" value="1"/>
</dbReference>
<name>A0A4D7CSL0_9ENTE</name>
<proteinExistence type="predicted"/>
<dbReference type="AlphaFoldDB" id="A0A4D7CSL0"/>
<evidence type="ECO:0000313" key="6">
    <source>
        <dbReference type="EMBL" id="QCI86083.1"/>
    </source>
</evidence>
<dbReference type="KEGG" id="vao:FA707_03520"/>
<evidence type="ECO:0000313" key="7">
    <source>
        <dbReference type="Proteomes" id="UP000298615"/>
    </source>
</evidence>
<dbReference type="Pfam" id="PF06081">
    <property type="entry name" value="ArAE_1"/>
    <property type="match status" value="1"/>
</dbReference>
<accession>A0A4D7CSL0</accession>
<protein>
    <submittedName>
        <fullName evidence="6">Uncharacterized protein</fullName>
    </submittedName>
</protein>
<keyword evidence="3" id="KW-0812">Transmembrane</keyword>
<evidence type="ECO:0000256" key="3">
    <source>
        <dbReference type="ARBA" id="ARBA00022692"/>
    </source>
</evidence>
<keyword evidence="2" id="KW-1003">Cell membrane</keyword>
<gene>
    <name evidence="6" type="ORF">FA707_03520</name>
</gene>
<evidence type="ECO:0000256" key="1">
    <source>
        <dbReference type="ARBA" id="ARBA00004651"/>
    </source>
</evidence>
<dbReference type="EMBL" id="CP039712">
    <property type="protein sequence ID" value="QCI86083.1"/>
    <property type="molecule type" value="Genomic_DNA"/>
</dbReference>
<dbReference type="RefSeq" id="WP_136952920.1">
    <property type="nucleotide sequence ID" value="NZ_CP039712.1"/>
</dbReference>
<evidence type="ECO:0000256" key="5">
    <source>
        <dbReference type="ARBA" id="ARBA00023136"/>
    </source>
</evidence>
<sequence length="161" mass="17892">MPFGLRTLKTGVAVFLCILISIIFKRETYIVSALTAIFTIRKDFENSIRYGKNRVIGNTVGAFSSLLVITLFDLFGKTDISQLIIMPLTIMMMITLLTKLKATAGTVGGCATLFTILFMIPETQTYIYAFNRILDSFIGLGIGLAVDYLLPNRQCKKTDDI</sequence>
<reference evidence="6 7" key="1">
    <citation type="submission" date="2019-04" db="EMBL/GenBank/DDBJ databases">
        <title>Vagococcus sp. nov., isolated from faeces of yaks (Bos grunniens).</title>
        <authorList>
            <person name="Ge Y."/>
        </authorList>
    </citation>
    <scope>NUCLEOTIDE SEQUENCE [LARGE SCALE GENOMIC DNA]</scope>
    <source>
        <strain evidence="6 7">MN-17</strain>
    </source>
</reference>
<dbReference type="Proteomes" id="UP000298615">
    <property type="component" value="Chromosome"/>
</dbReference>
<dbReference type="GO" id="GO:0005886">
    <property type="term" value="C:plasma membrane"/>
    <property type="evidence" value="ECO:0007669"/>
    <property type="project" value="UniProtKB-SubCell"/>
</dbReference>